<name>A0A0P6W5J3_9BACI</name>
<comment type="caution">
    <text evidence="1">The sequence shown here is derived from an EMBL/GenBank/DDBJ whole genome shotgun (WGS) entry which is preliminary data.</text>
</comment>
<dbReference type="RefSeq" id="WP_060671166.1">
    <property type="nucleotide sequence ID" value="NZ_LIXZ01000002.1"/>
</dbReference>
<organism evidence="1 2">
    <name type="scientific">Rossellomorea vietnamensis</name>
    <dbReference type="NCBI Taxonomy" id="218284"/>
    <lineage>
        <taxon>Bacteria</taxon>
        <taxon>Bacillati</taxon>
        <taxon>Bacillota</taxon>
        <taxon>Bacilli</taxon>
        <taxon>Bacillales</taxon>
        <taxon>Bacillaceae</taxon>
        <taxon>Rossellomorea</taxon>
    </lineage>
</organism>
<gene>
    <name evidence="1" type="ORF">AM506_04320</name>
</gene>
<protein>
    <submittedName>
        <fullName evidence="1">Uncharacterized protein</fullName>
    </submittedName>
</protein>
<evidence type="ECO:0000313" key="1">
    <source>
        <dbReference type="EMBL" id="KPL60959.1"/>
    </source>
</evidence>
<reference evidence="1 2" key="1">
    <citation type="submission" date="2015-08" db="EMBL/GenBank/DDBJ databases">
        <title>Draft Genome Sequence of Bacillus vietnamensis UCD-SED5.</title>
        <authorList>
            <person name="Lee R.D."/>
            <person name="Jospin G."/>
            <person name="Lang J.M."/>
            <person name="Coil D.A."/>
            <person name="Eisen J.A."/>
        </authorList>
    </citation>
    <scope>NUCLEOTIDE SEQUENCE [LARGE SCALE GENOMIC DNA]</scope>
    <source>
        <strain evidence="1 2">UCD-SED5</strain>
    </source>
</reference>
<dbReference type="EMBL" id="LIXZ01000002">
    <property type="protein sequence ID" value="KPL60959.1"/>
    <property type="molecule type" value="Genomic_DNA"/>
</dbReference>
<dbReference type="Proteomes" id="UP000050398">
    <property type="component" value="Unassembled WGS sequence"/>
</dbReference>
<evidence type="ECO:0000313" key="2">
    <source>
        <dbReference type="Proteomes" id="UP000050398"/>
    </source>
</evidence>
<accession>A0A0P6W5J3</accession>
<dbReference type="AlphaFoldDB" id="A0A0P6W5J3"/>
<proteinExistence type="predicted"/>
<dbReference type="PATRIC" id="fig|218284.4.peg.909"/>
<dbReference type="OrthoDB" id="2888784at2"/>
<sequence>MTGWRYKRFILILILCLFPLLNGCRVIVFDESKDEQKVEKVVQRPSGNWKLDAKVQLFKKSLLIRGETTFPKGSIVDVHLKPYPDDATSLQIIRTAVEPLDTVASSGTVIVKKDGTMESITIPRPSENKRYRLEIVLDPRKQKEDVKKILGSLGENLSNSSGSVTLTDESENVTTIKKYANIMKREEPDGFMAKLNLVAFDYLDEQ</sequence>